<evidence type="ECO:0000256" key="3">
    <source>
        <dbReference type="ARBA" id="ARBA00023004"/>
    </source>
</evidence>
<dbReference type="SUPFAM" id="SSF46626">
    <property type="entry name" value="Cytochrome c"/>
    <property type="match status" value="1"/>
</dbReference>
<proteinExistence type="predicted"/>
<evidence type="ECO:0000256" key="1">
    <source>
        <dbReference type="ARBA" id="ARBA00022617"/>
    </source>
</evidence>
<feature type="transmembrane region" description="Helical" evidence="5">
    <location>
        <begin position="7"/>
        <end position="28"/>
    </location>
</feature>
<evidence type="ECO:0000256" key="5">
    <source>
        <dbReference type="SAM" id="Phobius"/>
    </source>
</evidence>
<organism evidence="7 8">
    <name type="scientific">Candidatus Methanoperedens nitratireducens</name>
    <dbReference type="NCBI Taxonomy" id="1392998"/>
    <lineage>
        <taxon>Archaea</taxon>
        <taxon>Methanobacteriati</taxon>
        <taxon>Methanobacteriota</taxon>
        <taxon>Stenosarchaea group</taxon>
        <taxon>Methanomicrobia</taxon>
        <taxon>Methanosarcinales</taxon>
        <taxon>ANME-2 cluster</taxon>
        <taxon>Candidatus Methanoperedentaceae</taxon>
        <taxon>Candidatus Methanoperedens</taxon>
    </lineage>
</organism>
<evidence type="ECO:0000313" key="7">
    <source>
        <dbReference type="EMBL" id="KPQ44494.1"/>
    </source>
</evidence>
<gene>
    <name evidence="7" type="ORF">MPEBLZ_00914</name>
</gene>
<evidence type="ECO:0000256" key="4">
    <source>
        <dbReference type="PROSITE-ProRule" id="PRU00433"/>
    </source>
</evidence>
<keyword evidence="5" id="KW-1133">Transmembrane helix</keyword>
<dbReference type="EMBL" id="LKCM01000079">
    <property type="protein sequence ID" value="KPQ44494.1"/>
    <property type="molecule type" value="Genomic_DNA"/>
</dbReference>
<reference evidence="7 8" key="1">
    <citation type="submission" date="2015-09" db="EMBL/GenBank/DDBJ databases">
        <title>A metagenomics-based metabolic model of nitrate-dependent anaerobic oxidation of methane by Methanoperedens-like archaea.</title>
        <authorList>
            <person name="Arshad A."/>
            <person name="Speth D.R."/>
            <person name="De Graaf R.M."/>
            <person name="Op Den Camp H.J."/>
            <person name="Jetten M.S."/>
            <person name="Welte C.U."/>
        </authorList>
    </citation>
    <scope>NUCLEOTIDE SEQUENCE [LARGE SCALE GENOMIC DNA]</scope>
</reference>
<keyword evidence="2 4" id="KW-0479">Metal-binding</keyword>
<dbReference type="InterPro" id="IPR036909">
    <property type="entry name" value="Cyt_c-like_dom_sf"/>
</dbReference>
<dbReference type="Pfam" id="PF00034">
    <property type="entry name" value="Cytochrom_C"/>
    <property type="match status" value="1"/>
</dbReference>
<dbReference type="Proteomes" id="UP000050360">
    <property type="component" value="Unassembled WGS sequence"/>
</dbReference>
<name>A0A0P8A8E9_9EURY</name>
<dbReference type="Gene3D" id="1.10.760.10">
    <property type="entry name" value="Cytochrome c-like domain"/>
    <property type="match status" value="1"/>
</dbReference>
<keyword evidence="5" id="KW-0472">Membrane</keyword>
<dbReference type="PROSITE" id="PS51007">
    <property type="entry name" value="CYTC"/>
    <property type="match status" value="1"/>
</dbReference>
<keyword evidence="1 4" id="KW-0349">Heme</keyword>
<evidence type="ECO:0000259" key="6">
    <source>
        <dbReference type="PROSITE" id="PS51007"/>
    </source>
</evidence>
<dbReference type="GO" id="GO:0046872">
    <property type="term" value="F:metal ion binding"/>
    <property type="evidence" value="ECO:0007669"/>
    <property type="project" value="UniProtKB-KW"/>
</dbReference>
<dbReference type="GO" id="GO:0009055">
    <property type="term" value="F:electron transfer activity"/>
    <property type="evidence" value="ECO:0007669"/>
    <property type="project" value="InterPro"/>
</dbReference>
<sequence length="193" mass="21323">MNNNRLILIGLLIPAILMIPFSIVSFYTDFANRNPDPLSVTVDFGQNAYNAVEGKKAFEQYQCTGCHTIVGNGAYFAPDMTTVYKRIGENDAALSNFVLSGAPAKGMPPMRDRGMKEDDAYRITAFLKYTNMLDTNGWPGAGSWERDGNPDSTPAQNLDFSDIWQVVAGIVFINILIFAILFAYENKKNDEGA</sequence>
<dbReference type="GO" id="GO:0020037">
    <property type="term" value="F:heme binding"/>
    <property type="evidence" value="ECO:0007669"/>
    <property type="project" value="InterPro"/>
</dbReference>
<keyword evidence="3 4" id="KW-0408">Iron</keyword>
<dbReference type="AlphaFoldDB" id="A0A0P8A8E9"/>
<keyword evidence="5" id="KW-0812">Transmembrane</keyword>
<evidence type="ECO:0000256" key="2">
    <source>
        <dbReference type="ARBA" id="ARBA00022723"/>
    </source>
</evidence>
<evidence type="ECO:0000313" key="8">
    <source>
        <dbReference type="Proteomes" id="UP000050360"/>
    </source>
</evidence>
<dbReference type="InterPro" id="IPR009056">
    <property type="entry name" value="Cyt_c-like_dom"/>
</dbReference>
<protein>
    <submittedName>
        <fullName evidence="7">Cytochrome c</fullName>
    </submittedName>
</protein>
<accession>A0A0P8A8E9</accession>
<comment type="caution">
    <text evidence="7">The sequence shown here is derived from an EMBL/GenBank/DDBJ whole genome shotgun (WGS) entry which is preliminary data.</text>
</comment>
<feature type="domain" description="Cytochrome c" evidence="6">
    <location>
        <begin position="49"/>
        <end position="131"/>
    </location>
</feature>
<feature type="transmembrane region" description="Helical" evidence="5">
    <location>
        <begin position="163"/>
        <end position="184"/>
    </location>
</feature>